<keyword evidence="3" id="KW-1185">Reference proteome</keyword>
<keyword evidence="1" id="KW-0472">Membrane</keyword>
<feature type="transmembrane region" description="Helical" evidence="1">
    <location>
        <begin position="31"/>
        <end position="48"/>
    </location>
</feature>
<proteinExistence type="predicted"/>
<reference evidence="2 3" key="1">
    <citation type="submission" date="2022-10" db="EMBL/GenBank/DDBJ databases">
        <title>Paenibacillus description and whole genome data of maize root bacterial community.</title>
        <authorList>
            <person name="Marton D."/>
            <person name="Farkas M."/>
            <person name="Cserhati M."/>
        </authorList>
    </citation>
    <scope>NUCLEOTIDE SEQUENCE [LARGE SCALE GENOMIC DNA]</scope>
    <source>
        <strain evidence="2 3">P96</strain>
    </source>
</reference>
<sequence length="62" mass="7256">MDKVVKEYGLSDQLLYGWLQNCLNGMLQRTPFYFGVLMVLLGVVVLMIRNHHVHQLRMELGH</sequence>
<evidence type="ECO:0000256" key="1">
    <source>
        <dbReference type="SAM" id="Phobius"/>
    </source>
</evidence>
<dbReference type="EMBL" id="JAPCKK010000004">
    <property type="protein sequence ID" value="MDP4095600.1"/>
    <property type="molecule type" value="Genomic_DNA"/>
</dbReference>
<name>A0ABT9FLZ1_9BACL</name>
<accession>A0ABT9FLZ1</accession>
<evidence type="ECO:0000313" key="3">
    <source>
        <dbReference type="Proteomes" id="UP001241848"/>
    </source>
</evidence>
<dbReference type="RefSeq" id="WP_305753239.1">
    <property type="nucleotide sequence ID" value="NZ_JAPCKK010000004.1"/>
</dbReference>
<dbReference type="Proteomes" id="UP001241848">
    <property type="component" value="Unassembled WGS sequence"/>
</dbReference>
<evidence type="ECO:0000313" key="2">
    <source>
        <dbReference type="EMBL" id="MDP4095600.1"/>
    </source>
</evidence>
<keyword evidence="1" id="KW-1133">Transmembrane helix</keyword>
<organism evidence="2 3">
    <name type="scientific">Paenibacillus zeirhizosphaerae</name>
    <dbReference type="NCBI Taxonomy" id="2987519"/>
    <lineage>
        <taxon>Bacteria</taxon>
        <taxon>Bacillati</taxon>
        <taxon>Bacillota</taxon>
        <taxon>Bacilli</taxon>
        <taxon>Bacillales</taxon>
        <taxon>Paenibacillaceae</taxon>
        <taxon>Paenibacillus</taxon>
    </lineage>
</organism>
<comment type="caution">
    <text evidence="2">The sequence shown here is derived from an EMBL/GenBank/DDBJ whole genome shotgun (WGS) entry which is preliminary data.</text>
</comment>
<keyword evidence="1" id="KW-0812">Transmembrane</keyword>
<protein>
    <submittedName>
        <fullName evidence="2">Uncharacterized protein</fullName>
    </submittedName>
</protein>
<gene>
    <name evidence="2" type="ORF">OIN60_02185</name>
</gene>